<gene>
    <name evidence="4" type="ORF">N7509_002015</name>
</gene>
<dbReference type="GO" id="GO:0051287">
    <property type="term" value="F:NAD binding"/>
    <property type="evidence" value="ECO:0007669"/>
    <property type="project" value="InterPro"/>
</dbReference>
<evidence type="ECO:0000313" key="4">
    <source>
        <dbReference type="EMBL" id="KAJ5408132.1"/>
    </source>
</evidence>
<dbReference type="GeneID" id="81365632"/>
<dbReference type="SUPFAM" id="SSF51735">
    <property type="entry name" value="NAD(P)-binding Rossmann-fold domains"/>
    <property type="match status" value="1"/>
</dbReference>
<keyword evidence="2" id="KW-0520">NAD</keyword>
<keyword evidence="1" id="KW-0560">Oxidoreductase</keyword>
<dbReference type="InterPro" id="IPR036291">
    <property type="entry name" value="NAD(P)-bd_dom_sf"/>
</dbReference>
<protein>
    <recommendedName>
        <fullName evidence="3">D-isomer specific 2-hydroxyacid dehydrogenase NAD-binding domain-containing protein</fullName>
    </recommendedName>
</protein>
<dbReference type="AlphaFoldDB" id="A0A9X0BCX1"/>
<dbReference type="InterPro" id="IPR006140">
    <property type="entry name" value="D-isomer_DH_NAD-bd"/>
</dbReference>
<comment type="caution">
    <text evidence="4">The sequence shown here is derived from an EMBL/GenBank/DDBJ whole genome shotgun (WGS) entry which is preliminary data.</text>
</comment>
<organism evidence="4 5">
    <name type="scientific">Penicillium cosmopolitanum</name>
    <dbReference type="NCBI Taxonomy" id="1131564"/>
    <lineage>
        <taxon>Eukaryota</taxon>
        <taxon>Fungi</taxon>
        <taxon>Dikarya</taxon>
        <taxon>Ascomycota</taxon>
        <taxon>Pezizomycotina</taxon>
        <taxon>Eurotiomycetes</taxon>
        <taxon>Eurotiomycetidae</taxon>
        <taxon>Eurotiales</taxon>
        <taxon>Aspergillaceae</taxon>
        <taxon>Penicillium</taxon>
    </lineage>
</organism>
<dbReference type="Pfam" id="PF02826">
    <property type="entry name" value="2-Hacid_dh_C"/>
    <property type="match status" value="1"/>
</dbReference>
<dbReference type="RefSeq" id="XP_056492447.1">
    <property type="nucleotide sequence ID" value="XM_056626652.1"/>
</dbReference>
<evidence type="ECO:0000256" key="1">
    <source>
        <dbReference type="ARBA" id="ARBA00023002"/>
    </source>
</evidence>
<reference evidence="4" key="1">
    <citation type="submission" date="2022-12" db="EMBL/GenBank/DDBJ databases">
        <authorList>
            <person name="Petersen C."/>
        </authorList>
    </citation>
    <scope>NUCLEOTIDE SEQUENCE</scope>
    <source>
        <strain evidence="4">IBT 29677</strain>
    </source>
</reference>
<name>A0A9X0BCX1_9EURO</name>
<reference evidence="4" key="2">
    <citation type="journal article" date="2023" name="IMA Fungus">
        <title>Comparative genomic study of the Penicillium genus elucidates a diverse pangenome and 15 lateral gene transfer events.</title>
        <authorList>
            <person name="Petersen C."/>
            <person name="Sorensen T."/>
            <person name="Nielsen M.R."/>
            <person name="Sondergaard T.E."/>
            <person name="Sorensen J.L."/>
            <person name="Fitzpatrick D.A."/>
            <person name="Frisvad J.C."/>
            <person name="Nielsen K.L."/>
        </authorList>
    </citation>
    <scope>NUCLEOTIDE SEQUENCE</scope>
    <source>
        <strain evidence="4">IBT 29677</strain>
    </source>
</reference>
<dbReference type="PANTHER" id="PTHR43333">
    <property type="entry name" value="2-HACID_DH_C DOMAIN-CONTAINING PROTEIN"/>
    <property type="match status" value="1"/>
</dbReference>
<dbReference type="PANTHER" id="PTHR43333:SF1">
    <property type="entry name" value="D-ISOMER SPECIFIC 2-HYDROXYACID DEHYDROGENASE NAD-BINDING DOMAIN-CONTAINING PROTEIN"/>
    <property type="match status" value="1"/>
</dbReference>
<evidence type="ECO:0000259" key="3">
    <source>
        <dbReference type="Pfam" id="PF02826"/>
    </source>
</evidence>
<dbReference type="EMBL" id="JAPZBU010000004">
    <property type="protein sequence ID" value="KAJ5408132.1"/>
    <property type="molecule type" value="Genomic_DNA"/>
</dbReference>
<proteinExistence type="predicted"/>
<keyword evidence="5" id="KW-1185">Reference proteome</keyword>
<sequence>MNDQGGPESFYIRPFALSISIVDDSSFVTPRVAISYIDIFNYYIHYSLEDKALGETRTIYEREMSANERHPASAIVCRNSALRILKTLLAPYSVNISRGQVIDQDALITALKTPVQEGGLRAAALDVTDPEPLPKGHELWSLPNVTLTLHRSGVSSRSRERFLQVLEANLERWDEGRELLNVVSKNKGY</sequence>
<dbReference type="Gene3D" id="3.40.50.720">
    <property type="entry name" value="NAD(P)-binding Rossmann-like Domain"/>
    <property type="match status" value="2"/>
</dbReference>
<dbReference type="Proteomes" id="UP001147747">
    <property type="component" value="Unassembled WGS sequence"/>
</dbReference>
<evidence type="ECO:0000313" key="5">
    <source>
        <dbReference type="Proteomes" id="UP001147747"/>
    </source>
</evidence>
<accession>A0A9X0BCX1</accession>
<evidence type="ECO:0000256" key="2">
    <source>
        <dbReference type="ARBA" id="ARBA00023027"/>
    </source>
</evidence>
<dbReference type="GO" id="GO:0016491">
    <property type="term" value="F:oxidoreductase activity"/>
    <property type="evidence" value="ECO:0007669"/>
    <property type="project" value="UniProtKB-KW"/>
</dbReference>
<feature type="domain" description="D-isomer specific 2-hydroxyacid dehydrogenase NAD-binding" evidence="3">
    <location>
        <begin position="93"/>
        <end position="151"/>
    </location>
</feature>
<dbReference type="OrthoDB" id="298012at2759"/>